<evidence type="ECO:0000256" key="4">
    <source>
        <dbReference type="PROSITE-ProRule" id="PRU00284"/>
    </source>
</evidence>
<dbReference type="Gene3D" id="1.10.287.950">
    <property type="entry name" value="Methyl-accepting chemotaxis protein"/>
    <property type="match status" value="1"/>
</dbReference>
<evidence type="ECO:0000259" key="6">
    <source>
        <dbReference type="PROSITE" id="PS50111"/>
    </source>
</evidence>
<comment type="caution">
    <text evidence="7">The sequence shown here is derived from an EMBL/GenBank/DDBJ whole genome shotgun (WGS) entry which is preliminary data.</text>
</comment>
<keyword evidence="2" id="KW-0488">Methylation</keyword>
<dbReference type="GO" id="GO:0004888">
    <property type="term" value="F:transmembrane signaling receptor activity"/>
    <property type="evidence" value="ECO:0007669"/>
    <property type="project" value="InterPro"/>
</dbReference>
<protein>
    <submittedName>
        <fullName evidence="7">Methyl-accepting chemotaxis protein</fullName>
    </submittedName>
</protein>
<evidence type="ECO:0000256" key="1">
    <source>
        <dbReference type="ARBA" id="ARBA00004370"/>
    </source>
</evidence>
<dbReference type="RefSeq" id="WP_105747109.1">
    <property type="nucleotide sequence ID" value="NZ_PVLQ01000011.1"/>
</dbReference>
<comment type="subcellular location">
    <subcellularLocation>
        <location evidence="1">Membrane</location>
    </subcellularLocation>
</comment>
<reference evidence="7 8" key="1">
    <citation type="submission" date="2018-03" db="EMBL/GenBank/DDBJ databases">
        <title>Comparative genomics illustrates the genes involved in a hyperalkaliphilic mechanisms of Serpentinomonas isolated from highly-alkaline calcium-rich serpentinized springs.</title>
        <authorList>
            <person name="Suzuki S."/>
            <person name="Ishii S."/>
            <person name="Walworth N."/>
            <person name="Bird L."/>
            <person name="Kuenen J.G."/>
            <person name="Nealson K.H."/>
        </authorList>
    </citation>
    <scope>NUCLEOTIDE SEQUENCE [LARGE SCALE GENOMIC DNA]</scope>
    <source>
        <strain evidence="7 8">P1</strain>
    </source>
</reference>
<dbReference type="GO" id="GO:0005886">
    <property type="term" value="C:plasma membrane"/>
    <property type="evidence" value="ECO:0007669"/>
    <property type="project" value="TreeGrafter"/>
</dbReference>
<evidence type="ECO:0000256" key="2">
    <source>
        <dbReference type="ARBA" id="ARBA00022481"/>
    </source>
</evidence>
<keyword evidence="4" id="KW-0807">Transducer</keyword>
<dbReference type="InterPro" id="IPR004090">
    <property type="entry name" value="Chemotax_Me-accpt_rcpt"/>
</dbReference>
<dbReference type="PANTHER" id="PTHR43531">
    <property type="entry name" value="PROTEIN ICFG"/>
    <property type="match status" value="1"/>
</dbReference>
<dbReference type="GO" id="GO:0006935">
    <property type="term" value="P:chemotaxis"/>
    <property type="evidence" value="ECO:0007669"/>
    <property type="project" value="InterPro"/>
</dbReference>
<dbReference type="Proteomes" id="UP000238589">
    <property type="component" value="Unassembled WGS sequence"/>
</dbReference>
<dbReference type="FunFam" id="1.10.287.950:FF:000001">
    <property type="entry name" value="Methyl-accepting chemotaxis sensory transducer"/>
    <property type="match status" value="1"/>
</dbReference>
<dbReference type="Pfam" id="PF12729">
    <property type="entry name" value="4HB_MCP_1"/>
    <property type="match status" value="1"/>
</dbReference>
<comment type="similarity">
    <text evidence="3">Belongs to the methyl-accepting chemotaxis (MCP) protein family.</text>
</comment>
<keyword evidence="5" id="KW-1133">Transmembrane helix</keyword>
<feature type="transmembrane region" description="Helical" evidence="5">
    <location>
        <begin position="192"/>
        <end position="214"/>
    </location>
</feature>
<dbReference type="InterPro" id="IPR047347">
    <property type="entry name" value="YvaQ-like_sensor"/>
</dbReference>
<gene>
    <name evidence="7" type="ORF">C6P64_03015</name>
</gene>
<dbReference type="OrthoDB" id="9763018at2"/>
<dbReference type="CDD" id="cd11386">
    <property type="entry name" value="MCP_signal"/>
    <property type="match status" value="1"/>
</dbReference>
<accession>A0A2S9K8B0</accession>
<dbReference type="PANTHER" id="PTHR43531:SF14">
    <property type="entry name" value="METHYL-ACCEPTING CHEMOTAXIS PROTEIN I-RELATED"/>
    <property type="match status" value="1"/>
</dbReference>
<evidence type="ECO:0000313" key="7">
    <source>
        <dbReference type="EMBL" id="PRD66647.1"/>
    </source>
</evidence>
<evidence type="ECO:0000313" key="8">
    <source>
        <dbReference type="Proteomes" id="UP000238589"/>
    </source>
</evidence>
<keyword evidence="5" id="KW-0812">Transmembrane</keyword>
<keyword evidence="5" id="KW-0472">Membrane</keyword>
<dbReference type="SMART" id="SM00283">
    <property type="entry name" value="MA"/>
    <property type="match status" value="1"/>
</dbReference>
<dbReference type="PROSITE" id="PS50111">
    <property type="entry name" value="CHEMOTAXIS_TRANSDUC_2"/>
    <property type="match status" value="1"/>
</dbReference>
<dbReference type="GO" id="GO:0007165">
    <property type="term" value="P:signal transduction"/>
    <property type="evidence" value="ECO:0007669"/>
    <property type="project" value="UniProtKB-KW"/>
</dbReference>
<feature type="domain" description="Methyl-accepting transducer" evidence="6">
    <location>
        <begin position="276"/>
        <end position="505"/>
    </location>
</feature>
<feature type="transmembrane region" description="Helical" evidence="5">
    <location>
        <begin position="12"/>
        <end position="32"/>
    </location>
</feature>
<dbReference type="InterPro" id="IPR004089">
    <property type="entry name" value="MCPsignal_dom"/>
</dbReference>
<keyword evidence="8" id="KW-1185">Reference proteome</keyword>
<sequence>MNFNAMTVGKRLYLGFGAVLAILVVVTLVAISKVNAINASLKANNDEHAAIQRYAINFRGSVHDRAIAVRDEVLSSSASERRQLSHDIEQLAQFYAESVGPLERLLQSSADATELRVLYRAIQASEQQAVASTQAILAKLEAGDLQGAQAQLWTEAKPQYVAWLAAINKLIDFEESRIQTQNKIAMGEASSFLAVMLAALVLALLSGTALAWAIPRSIVRQLGAEPVELGEVAQRVASGDLGAVSGADRAPAGSVLASLGAMQTGLAHVVGQVRQASDSIAAGSAEIASGNADLSRRTELQASQLQQTASSMVQMNTTVQGNADTARQATLLATQASAAAQKGGEVVSQVVTTMDDIAQSSRKISDIIGVIDGIAFQTNILALNASVEAARASEQGRGFAVVAGEVRSLAQRSAEAAKEIKGLIGASVDKIEAGTRLVSDAGTTMEDIVRQVHHVSELISEISASTHEQTTGIGQVSAAVMQLDQSTQQNAALVEQSAAASASLQQQASRLTDVVRTFRFD</sequence>
<dbReference type="EMBL" id="PVLQ01000011">
    <property type="protein sequence ID" value="PRD66647.1"/>
    <property type="molecule type" value="Genomic_DNA"/>
</dbReference>
<dbReference type="SUPFAM" id="SSF58104">
    <property type="entry name" value="Methyl-accepting chemotaxis protein (MCP) signaling domain"/>
    <property type="match status" value="1"/>
</dbReference>
<proteinExistence type="inferred from homology"/>
<dbReference type="Pfam" id="PF00015">
    <property type="entry name" value="MCPsignal"/>
    <property type="match status" value="1"/>
</dbReference>
<dbReference type="AlphaFoldDB" id="A0A2S9K8B0"/>
<evidence type="ECO:0000256" key="3">
    <source>
        <dbReference type="ARBA" id="ARBA00029447"/>
    </source>
</evidence>
<dbReference type="InterPro" id="IPR024478">
    <property type="entry name" value="HlyB_4HB_MCP"/>
</dbReference>
<dbReference type="InterPro" id="IPR051310">
    <property type="entry name" value="MCP_chemotaxis"/>
</dbReference>
<dbReference type="PRINTS" id="PR00260">
    <property type="entry name" value="CHEMTRNSDUCR"/>
</dbReference>
<evidence type="ECO:0000256" key="5">
    <source>
        <dbReference type="SAM" id="Phobius"/>
    </source>
</evidence>
<dbReference type="CDD" id="cd19411">
    <property type="entry name" value="MCP2201-like_sensor"/>
    <property type="match status" value="1"/>
</dbReference>
<name>A0A2S9K8B0_9BURK</name>
<organism evidence="7 8">
    <name type="scientific">Malikia granosa</name>
    <dbReference type="NCBI Taxonomy" id="263067"/>
    <lineage>
        <taxon>Bacteria</taxon>
        <taxon>Pseudomonadati</taxon>
        <taxon>Pseudomonadota</taxon>
        <taxon>Betaproteobacteria</taxon>
        <taxon>Burkholderiales</taxon>
        <taxon>Comamonadaceae</taxon>
        <taxon>Malikia</taxon>
    </lineage>
</organism>